<feature type="region of interest" description="Disordered" evidence="1">
    <location>
        <begin position="476"/>
        <end position="563"/>
    </location>
</feature>
<sequence>MASLSQEAVESALAAAPPMPKWIPKGAQELTVTFWDKRVGRDVEICYDVVLLEAFNQYWDVRKLPLQVTRCSHKKGSHQKKSKSRDKATDQSMPNPNPWGEFDEVEYVGVSDERENYNELVLDDEANDLDYTPEESDGDEENDDPVDDLEVNDNRGCELLIHITDVDNPRIEVGVTFEDGLCFKKCMRQYAVLKEVELAVPYSEATRYRAYCKAKKCKWSIHASRLSDGRTWQIKKMPYEHRCASTGKLENNCMANNSWVKDRVINKMRYLVAGSKAEVVYSFKAEIEKRSPGSIVEIEYDVINEKHRFSRMFVALKPCIDGFLNGCRPYLGIDSIVLTGKWRGQMASAIGIDGHNWMFPVAYAVFGYETKENWEWFMACHLFYWIPERSGARRLCQPLLFSGMFRAAYSTTVPPMPDKSLWEKVDTGFKMWPPILKRSAGRPRTRRFIGVEEGGSGKKRRRCKRCHGFGHLQKTCNEPVYDPDAPPPAPPKPKRVRKKKSKPEQVPTGGNNTMPPTAAADSADQATSTVAPAADQTPSSVDPAADQAHAVAAGDRSSCYAGG</sequence>
<dbReference type="AlphaFoldDB" id="Q2QTR1"/>
<feature type="domain" description="Transposase MuDR plant" evidence="2">
    <location>
        <begin position="171"/>
        <end position="234"/>
    </location>
</feature>
<feature type="compositionally biased region" description="Low complexity" evidence="1">
    <location>
        <begin position="517"/>
        <end position="531"/>
    </location>
</feature>
<dbReference type="InterPro" id="IPR004332">
    <property type="entry name" value="Transposase_MuDR"/>
</dbReference>
<evidence type="ECO:0000259" key="2">
    <source>
        <dbReference type="Pfam" id="PF03108"/>
    </source>
</evidence>
<feature type="region of interest" description="Disordered" evidence="1">
    <location>
        <begin position="72"/>
        <end position="102"/>
    </location>
</feature>
<feature type="compositionally biased region" description="Basic residues" evidence="1">
    <location>
        <begin position="492"/>
        <end position="501"/>
    </location>
</feature>
<dbReference type="EMBL" id="DP000011">
    <property type="protein sequence ID" value="ABA97485.1"/>
    <property type="molecule type" value="Genomic_DNA"/>
</dbReference>
<evidence type="ECO:0000256" key="1">
    <source>
        <dbReference type="SAM" id="MobiDB-lite"/>
    </source>
</evidence>
<proteinExistence type="predicted"/>
<reference evidence="3" key="2">
    <citation type="submission" date="2005-04" db="EMBL/GenBank/DDBJ databases">
        <authorList>
            <person name="Buell C.R."/>
            <person name="Wing R.A."/>
            <person name="McCombie W.A."/>
            <person name="Ouyang S."/>
        </authorList>
    </citation>
    <scope>NUCLEOTIDE SEQUENCE</scope>
</reference>
<feature type="compositionally biased region" description="Basic residues" evidence="1">
    <location>
        <begin position="72"/>
        <end position="84"/>
    </location>
</feature>
<dbReference type="Pfam" id="PF03108">
    <property type="entry name" value="DBD_Tnp_Mut"/>
    <property type="match status" value="1"/>
</dbReference>
<feature type="compositionally biased region" description="Low complexity" evidence="1">
    <location>
        <begin position="544"/>
        <end position="553"/>
    </location>
</feature>
<dbReference type="PANTHER" id="PTHR31973">
    <property type="entry name" value="POLYPROTEIN, PUTATIVE-RELATED"/>
    <property type="match status" value="1"/>
</dbReference>
<evidence type="ECO:0000313" key="3">
    <source>
        <dbReference type="EMBL" id="ABA97485.1"/>
    </source>
</evidence>
<reference evidence="3" key="1">
    <citation type="journal article" date="2005" name="BMC Biol.">
        <title>The sequence of rice chromosomes 11 and 12, rich in disease resistance genes and recent gene duplications.</title>
        <authorList>
            <consortium name="The rice chromosomes 11 and 12 sequencing consortia"/>
        </authorList>
    </citation>
    <scope>NUCLEOTIDE SEQUENCE [LARGE SCALE GENOMIC DNA]</scope>
</reference>
<dbReference type="PANTHER" id="PTHR31973:SF195">
    <property type="entry name" value="MUDR FAMILY TRANSPOSASE"/>
    <property type="match status" value="1"/>
</dbReference>
<gene>
    <name evidence="3" type="ordered locus">LOC_Os12g18800</name>
</gene>
<accession>Q2QTR1</accession>
<name>Q2QTR1_ORYSJ</name>
<reference evidence="3" key="3">
    <citation type="submission" date="2006-01" db="EMBL/GenBank/DDBJ databases">
        <authorList>
            <person name="Buell R."/>
        </authorList>
    </citation>
    <scope>NUCLEOTIDE SEQUENCE</scope>
</reference>
<protein>
    <submittedName>
        <fullName evidence="3">Transposon protein, putative, Mutator sub-class, expressed</fullName>
    </submittedName>
</protein>
<feature type="region of interest" description="Disordered" evidence="1">
    <location>
        <begin position="122"/>
        <end position="149"/>
    </location>
</feature>
<organism evidence="3">
    <name type="scientific">Oryza sativa subsp. japonica</name>
    <name type="common">Rice</name>
    <dbReference type="NCBI Taxonomy" id="39947"/>
    <lineage>
        <taxon>Eukaryota</taxon>
        <taxon>Viridiplantae</taxon>
        <taxon>Streptophyta</taxon>
        <taxon>Embryophyta</taxon>
        <taxon>Tracheophyta</taxon>
        <taxon>Spermatophyta</taxon>
        <taxon>Magnoliopsida</taxon>
        <taxon>Liliopsida</taxon>
        <taxon>Poales</taxon>
        <taxon>Poaceae</taxon>
        <taxon>BOP clade</taxon>
        <taxon>Oryzoideae</taxon>
        <taxon>Oryzeae</taxon>
        <taxon>Oryzinae</taxon>
        <taxon>Oryza</taxon>
        <taxon>Oryza sativa</taxon>
    </lineage>
</organism>